<keyword evidence="11" id="KW-1185">Reference proteome</keyword>
<protein>
    <submittedName>
        <fullName evidence="10">Competence protein ComGB</fullName>
    </submittedName>
</protein>
<evidence type="ECO:0000256" key="3">
    <source>
        <dbReference type="ARBA" id="ARBA00022475"/>
    </source>
</evidence>
<keyword evidence="3" id="KW-1003">Cell membrane</keyword>
<organism evidence="10 11">
    <name type="scientific">Secundilactobacillus mixtipabuli</name>
    <dbReference type="NCBI Taxonomy" id="1435342"/>
    <lineage>
        <taxon>Bacteria</taxon>
        <taxon>Bacillati</taxon>
        <taxon>Bacillota</taxon>
        <taxon>Bacilli</taxon>
        <taxon>Lactobacillales</taxon>
        <taxon>Lactobacillaceae</taxon>
        <taxon>Secundilactobacillus</taxon>
    </lineage>
</organism>
<evidence type="ECO:0000256" key="1">
    <source>
        <dbReference type="ARBA" id="ARBA00004651"/>
    </source>
</evidence>
<dbReference type="EMBL" id="BCMF01000005">
    <property type="protein sequence ID" value="GAW99117.1"/>
    <property type="molecule type" value="Genomic_DNA"/>
</dbReference>
<keyword evidence="4 8" id="KW-0812">Transmembrane</keyword>
<evidence type="ECO:0000256" key="4">
    <source>
        <dbReference type="ARBA" id="ARBA00022692"/>
    </source>
</evidence>
<gene>
    <name evidence="10" type="primary">comGB</name>
    <name evidence="10" type="ORF">IWT30_01077</name>
</gene>
<feature type="transmembrane region" description="Helical" evidence="8">
    <location>
        <begin position="313"/>
        <end position="335"/>
    </location>
</feature>
<sequence>MPEITSRFPQRTSSDLKPDKPWPISTQAKLFQTISDLLRVGFSVRHAIRFCEVLYKPQKADLCRINDQLHAGYTVSQTFEPFVDDQIGLQLRLAEEHGQLVQSLGQVSRLLQTAHQRHQKIKRLLQYPLILGVILVVIVAGMKLMILPQIETLAATTESHSLNGWWYAVVLPVILIVFCAYQGIRQQPILKRVEQTAQLPIIGPIVKGYYGYYFLVTLTIMFQGGLGFKEILLTLRKAKTTTLLYQLGGKLETALAAGQPLPQVLAQFHFLPSELQLLFQSGKPQGELIKELTALTELYYQRLTNRLEVMMTWIQPLSFVLIGGVIIGAYASLFLPMYHTIGGL</sequence>
<comment type="caution">
    <text evidence="10">The sequence shown here is derived from an EMBL/GenBank/DDBJ whole genome shotgun (WGS) entry which is preliminary data.</text>
</comment>
<keyword evidence="5 8" id="KW-1133">Transmembrane helix</keyword>
<comment type="subcellular location">
    <subcellularLocation>
        <location evidence="1">Cell membrane</location>
        <topology evidence="1">Multi-pass membrane protein</topology>
    </subcellularLocation>
</comment>
<dbReference type="Gene3D" id="1.20.81.30">
    <property type="entry name" value="Type II secretion system (T2SS), domain F"/>
    <property type="match status" value="2"/>
</dbReference>
<dbReference type="GO" id="GO:0005886">
    <property type="term" value="C:plasma membrane"/>
    <property type="evidence" value="ECO:0007669"/>
    <property type="project" value="UniProtKB-SubCell"/>
</dbReference>
<feature type="transmembrane region" description="Helical" evidence="8">
    <location>
        <begin position="124"/>
        <end position="145"/>
    </location>
</feature>
<evidence type="ECO:0000256" key="6">
    <source>
        <dbReference type="ARBA" id="ARBA00023136"/>
    </source>
</evidence>
<evidence type="ECO:0000313" key="11">
    <source>
        <dbReference type="Proteomes" id="UP000198374"/>
    </source>
</evidence>
<feature type="region of interest" description="Disordered" evidence="7">
    <location>
        <begin position="1"/>
        <end position="20"/>
    </location>
</feature>
<dbReference type="InterPro" id="IPR003004">
    <property type="entry name" value="GspF/PilC"/>
</dbReference>
<evidence type="ECO:0000256" key="2">
    <source>
        <dbReference type="ARBA" id="ARBA00005745"/>
    </source>
</evidence>
<feature type="domain" description="Type II secretion system protein GspF" evidence="9">
    <location>
        <begin position="214"/>
        <end position="336"/>
    </location>
</feature>
<dbReference type="InterPro" id="IPR018076">
    <property type="entry name" value="T2SS_GspF_dom"/>
</dbReference>
<evidence type="ECO:0000259" key="9">
    <source>
        <dbReference type="Pfam" id="PF00482"/>
    </source>
</evidence>
<dbReference type="PANTHER" id="PTHR30012">
    <property type="entry name" value="GENERAL SECRETION PATHWAY PROTEIN"/>
    <property type="match status" value="1"/>
</dbReference>
<dbReference type="OrthoDB" id="2145980at2"/>
<dbReference type="InterPro" id="IPR042094">
    <property type="entry name" value="T2SS_GspF_sf"/>
</dbReference>
<reference evidence="10 11" key="1">
    <citation type="submission" date="2015-11" db="EMBL/GenBank/DDBJ databases">
        <title>Draft genome sequences of new species of the genus Lactobacillus isolated from orchardgrass silage.</title>
        <authorList>
            <person name="Tohno M."/>
            <person name="Tanizawa Y."/>
            <person name="Arita M."/>
        </authorList>
    </citation>
    <scope>NUCLEOTIDE SEQUENCE [LARGE SCALE GENOMIC DNA]</scope>
    <source>
        <strain evidence="10 11">IWT30</strain>
    </source>
</reference>
<dbReference type="Proteomes" id="UP000198374">
    <property type="component" value="Unassembled WGS sequence"/>
</dbReference>
<dbReference type="AlphaFoldDB" id="A0A1Z5IBT8"/>
<comment type="similarity">
    <text evidence="2">Belongs to the GSP F family.</text>
</comment>
<dbReference type="RefSeq" id="WP_089108925.1">
    <property type="nucleotide sequence ID" value="NZ_BCMF01000005.1"/>
</dbReference>
<evidence type="ECO:0000256" key="8">
    <source>
        <dbReference type="SAM" id="Phobius"/>
    </source>
</evidence>
<name>A0A1Z5IBT8_9LACO</name>
<dbReference type="Pfam" id="PF00482">
    <property type="entry name" value="T2SSF"/>
    <property type="match status" value="2"/>
</dbReference>
<dbReference type="PANTHER" id="PTHR30012:SF0">
    <property type="entry name" value="TYPE II SECRETION SYSTEM PROTEIN F-RELATED"/>
    <property type="match status" value="1"/>
</dbReference>
<feature type="transmembrane region" description="Helical" evidence="8">
    <location>
        <begin position="209"/>
        <end position="228"/>
    </location>
</feature>
<keyword evidence="6 8" id="KW-0472">Membrane</keyword>
<accession>A0A1Z5IBT8</accession>
<feature type="domain" description="Type II secretion system protein GspF" evidence="9">
    <location>
        <begin position="32"/>
        <end position="148"/>
    </location>
</feature>
<evidence type="ECO:0000256" key="5">
    <source>
        <dbReference type="ARBA" id="ARBA00022989"/>
    </source>
</evidence>
<feature type="transmembrane region" description="Helical" evidence="8">
    <location>
        <begin position="165"/>
        <end position="184"/>
    </location>
</feature>
<proteinExistence type="inferred from homology"/>
<evidence type="ECO:0000256" key="7">
    <source>
        <dbReference type="SAM" id="MobiDB-lite"/>
    </source>
</evidence>
<evidence type="ECO:0000313" key="10">
    <source>
        <dbReference type="EMBL" id="GAW99117.1"/>
    </source>
</evidence>